<keyword evidence="2" id="KW-1185">Reference proteome</keyword>
<evidence type="ECO:0000313" key="1">
    <source>
        <dbReference type="EMBL" id="MDH7641188.1"/>
    </source>
</evidence>
<comment type="caution">
    <text evidence="1">The sequence shown here is derived from an EMBL/GenBank/DDBJ whole genome shotgun (WGS) entry which is preliminary data.</text>
</comment>
<accession>A0ABT6N7W1</accession>
<organism evidence="1 2">
    <name type="scientific">Sphingomonas oryzagri</name>
    <dbReference type="NCBI Taxonomy" id="3042314"/>
    <lineage>
        <taxon>Bacteria</taxon>
        <taxon>Pseudomonadati</taxon>
        <taxon>Pseudomonadota</taxon>
        <taxon>Alphaproteobacteria</taxon>
        <taxon>Sphingomonadales</taxon>
        <taxon>Sphingomonadaceae</taxon>
        <taxon>Sphingomonas</taxon>
    </lineage>
</organism>
<dbReference type="Pfam" id="PF05489">
    <property type="entry name" value="Phage_tail_X"/>
    <property type="match status" value="1"/>
</dbReference>
<evidence type="ECO:0000313" key="2">
    <source>
        <dbReference type="Proteomes" id="UP001160625"/>
    </source>
</evidence>
<reference evidence="1" key="1">
    <citation type="submission" date="2023-04" db="EMBL/GenBank/DDBJ databases">
        <title>Sphingomonas sp. MAHUQ-71 isolated from rice field.</title>
        <authorList>
            <person name="Huq M.A."/>
        </authorList>
    </citation>
    <scope>NUCLEOTIDE SEQUENCE</scope>
    <source>
        <strain evidence="1">MAHUQ-71</strain>
    </source>
</reference>
<sequence length="74" mass="7616">MADTVTARQGDTVELLLWRERAIGPSGLDAVFAANPGLAALGTILPIGTVVTVPATVTAASTTPTLNLVQLWDD</sequence>
<protein>
    <submittedName>
        <fullName evidence="1">Tail protein X</fullName>
    </submittedName>
</protein>
<dbReference type="RefSeq" id="WP_281046531.1">
    <property type="nucleotide sequence ID" value="NZ_JARYGZ010000007.1"/>
</dbReference>
<dbReference type="EMBL" id="JARYGZ010000007">
    <property type="protein sequence ID" value="MDH7641188.1"/>
    <property type="molecule type" value="Genomic_DNA"/>
</dbReference>
<name>A0ABT6N7W1_9SPHN</name>
<dbReference type="InterPro" id="IPR008861">
    <property type="entry name" value="GpX-like"/>
</dbReference>
<dbReference type="Proteomes" id="UP001160625">
    <property type="component" value="Unassembled WGS sequence"/>
</dbReference>
<gene>
    <name evidence="1" type="ORF">QGN17_20805</name>
</gene>
<proteinExistence type="predicted"/>